<organism evidence="1 2">
    <name type="scientific">Tepidimicrobium xylanilyticum</name>
    <dbReference type="NCBI Taxonomy" id="1123352"/>
    <lineage>
        <taxon>Bacteria</taxon>
        <taxon>Bacillati</taxon>
        <taxon>Bacillota</taxon>
        <taxon>Tissierellia</taxon>
        <taxon>Tissierellales</taxon>
        <taxon>Tepidimicrobiaceae</taxon>
        <taxon>Tepidimicrobium</taxon>
    </lineage>
</organism>
<dbReference type="AlphaFoldDB" id="A0A1H3BFY2"/>
<name>A0A1H3BFY2_9FIRM</name>
<dbReference type="Proteomes" id="UP000198828">
    <property type="component" value="Unassembled WGS sequence"/>
</dbReference>
<dbReference type="InterPro" id="IPR014199">
    <property type="entry name" value="Spore_YtxC"/>
</dbReference>
<gene>
    <name evidence="1" type="ORF">SAMN05660923_02263</name>
</gene>
<dbReference type="EMBL" id="FNNG01000010">
    <property type="protein sequence ID" value="SDX40628.1"/>
    <property type="molecule type" value="Genomic_DNA"/>
</dbReference>
<accession>A0A1H3BFY2</accession>
<sequence>MKIQIALNKDIDKAREIINNFFSGKKVKLEEVDYQSRHIFHIIPPNNRIGKDFYDDITKLILDLILNIYSKDIIYKQIGTNFKNLNPNEKKQVGEISEKLLLNESNFIIEKECINDQIKKYIKDMSFISIDGFILFRLKGFNLFIDLVVDKGVEEFTLEKEYREFIQILQYFVDVQGEKKDLVNILFEDSNYKLLDKDYNEINNNFFEEVISELEDVDISQDDILISSLIVLSPKNIVIHLNDKNKNKDVLRIISDVFQEKIYFCYGCEGCNRRVKIKTDG</sequence>
<evidence type="ECO:0000313" key="2">
    <source>
        <dbReference type="Proteomes" id="UP000198828"/>
    </source>
</evidence>
<proteinExistence type="predicted"/>
<dbReference type="Pfam" id="PF08812">
    <property type="entry name" value="YtxC"/>
    <property type="match status" value="1"/>
</dbReference>
<dbReference type="OrthoDB" id="2986513at2"/>
<dbReference type="RefSeq" id="WP_093753746.1">
    <property type="nucleotide sequence ID" value="NZ_FNNG01000010.1"/>
</dbReference>
<evidence type="ECO:0000313" key="1">
    <source>
        <dbReference type="EMBL" id="SDX40628.1"/>
    </source>
</evidence>
<keyword evidence="2" id="KW-1185">Reference proteome</keyword>
<reference evidence="1 2" key="1">
    <citation type="submission" date="2016-10" db="EMBL/GenBank/DDBJ databases">
        <authorList>
            <person name="de Groot N.N."/>
        </authorList>
    </citation>
    <scope>NUCLEOTIDE SEQUENCE [LARGE SCALE GENOMIC DNA]</scope>
    <source>
        <strain evidence="1 2">DSM 23310</strain>
    </source>
</reference>
<protein>
    <submittedName>
        <fullName evidence="1">Putative sporulation protein YtxC</fullName>
    </submittedName>
</protein>